<dbReference type="Proteomes" id="UP000503129">
    <property type="component" value="Chromosome"/>
</dbReference>
<organism evidence="1 2">
    <name type="scientific">Brasilonema sennae CENA114</name>
    <dbReference type="NCBI Taxonomy" id="415709"/>
    <lineage>
        <taxon>Bacteria</taxon>
        <taxon>Bacillati</taxon>
        <taxon>Cyanobacteriota</taxon>
        <taxon>Cyanophyceae</taxon>
        <taxon>Nostocales</taxon>
        <taxon>Scytonemataceae</taxon>
        <taxon>Brasilonema</taxon>
        <taxon>Bromeliae group (in: Brasilonema)</taxon>
    </lineage>
</organism>
<dbReference type="KEGG" id="bsen:DP114_19825"/>
<evidence type="ECO:0000313" key="1">
    <source>
        <dbReference type="EMBL" id="QDL09835.1"/>
    </source>
</evidence>
<sequence>MQKKRIKCLLARILHLRLIRLELKFKANNPSPLKRTQKLTQSVLTDLDFEPRNLFIGGRKVWWKI</sequence>
<keyword evidence="2" id="KW-1185">Reference proteome</keyword>
<protein>
    <submittedName>
        <fullName evidence="1">Uncharacterized protein</fullName>
    </submittedName>
</protein>
<gene>
    <name evidence="1" type="ORF">DP114_19825</name>
</gene>
<reference evidence="1 2" key="1">
    <citation type="submission" date="2018-06" db="EMBL/GenBank/DDBJ databases">
        <title>Comparative genomics of Brasilonema spp. strains.</title>
        <authorList>
            <person name="Alvarenga D.O."/>
            <person name="Fiore M.F."/>
            <person name="Varani A.M."/>
        </authorList>
    </citation>
    <scope>NUCLEOTIDE SEQUENCE [LARGE SCALE GENOMIC DNA]</scope>
    <source>
        <strain evidence="1 2">CENA114</strain>
    </source>
</reference>
<proteinExistence type="predicted"/>
<accession>A0A856MES6</accession>
<dbReference type="EMBL" id="CP030118">
    <property type="protein sequence ID" value="QDL09835.1"/>
    <property type="molecule type" value="Genomic_DNA"/>
</dbReference>
<evidence type="ECO:0000313" key="2">
    <source>
        <dbReference type="Proteomes" id="UP000503129"/>
    </source>
</evidence>
<name>A0A856MES6_9CYAN</name>
<dbReference type="AlphaFoldDB" id="A0A856MES6"/>